<accession>A0A2A2D612</accession>
<proteinExistence type="predicted"/>
<dbReference type="NCBIfam" id="NF047619">
    <property type="entry name" value="NADase_discoid"/>
    <property type="match status" value="1"/>
</dbReference>
<dbReference type="RefSeq" id="WP_095582739.1">
    <property type="nucleotide sequence ID" value="NZ_JAJQQS010000029.1"/>
</dbReference>
<evidence type="ECO:0000256" key="1">
    <source>
        <dbReference type="SAM" id="MobiDB-lite"/>
    </source>
</evidence>
<sequence length="358" mass="37601">MRACPNCQAANEETDDFCGNCASYLGWSEPSAARAEEPPVAPPRPGARGPSAAPGASGRGEGPEPAPEDRAPLAPADPTVLYERDGAAGPDAPAHPDVSDPVAPVQPARPVARRPVVRTAPVTETPGGPPCPSCGTPNPPERRFCRRCAARLTPSQQVAALPWWRTRWPFRRRVRGGSGRGFRRLLAVLVVVALAVGVFLLLPAGRALFEDTRDKLGKAAEVGPAAVTASAELPGHPASQVADGLSNRYWGAPALGDSVSFTFGAPFRLVALVVHTGPSAKPEEFRREARPVRADLVVNAADGKVHTTALTFNDKPGPQTVRLGVSDAVKVTLVVRAAAGLEPGRHIALAEVEFFKRA</sequence>
<name>A0A2A2D612_9ACTN</name>
<feature type="compositionally biased region" description="Low complexity" evidence="1">
    <location>
        <begin position="117"/>
        <end position="126"/>
    </location>
</feature>
<evidence type="ECO:0000313" key="5">
    <source>
        <dbReference type="Proteomes" id="UP000218944"/>
    </source>
</evidence>
<reference evidence="4 5" key="1">
    <citation type="submission" date="2017-08" db="EMBL/GenBank/DDBJ databases">
        <title>Genome sequence of Streptomyces albireticuli NRRL B-1670.</title>
        <authorList>
            <person name="Graham D.E."/>
            <person name="Mahan K.M."/>
            <person name="Klingeman D.M."/>
            <person name="Hettich R.L."/>
            <person name="Parry R.J."/>
            <person name="Spain J.C."/>
        </authorList>
    </citation>
    <scope>NUCLEOTIDE SEQUENCE [LARGE SCALE GENOMIC DNA]</scope>
    <source>
        <strain evidence="4 5">NRRL B-1670</strain>
    </source>
</reference>
<comment type="caution">
    <text evidence="4">The sequence shown here is derived from an EMBL/GenBank/DDBJ whole genome shotgun (WGS) entry which is preliminary data.</text>
</comment>
<feature type="compositionally biased region" description="Low complexity" evidence="1">
    <location>
        <begin position="46"/>
        <end position="56"/>
    </location>
</feature>
<dbReference type="Pfam" id="PF13240">
    <property type="entry name" value="Zn_Ribbon_1"/>
    <property type="match status" value="1"/>
</dbReference>
<keyword evidence="5" id="KW-1185">Reference proteome</keyword>
<dbReference type="InterPro" id="IPR026870">
    <property type="entry name" value="Zinc_ribbon_dom"/>
</dbReference>
<gene>
    <name evidence="4" type="ORF">CK936_22410</name>
</gene>
<dbReference type="AlphaFoldDB" id="A0A2A2D612"/>
<keyword evidence="2" id="KW-0812">Transmembrane</keyword>
<organism evidence="4 5">
    <name type="scientific">Streptomyces albireticuli</name>
    <dbReference type="NCBI Taxonomy" id="1940"/>
    <lineage>
        <taxon>Bacteria</taxon>
        <taxon>Bacillati</taxon>
        <taxon>Actinomycetota</taxon>
        <taxon>Actinomycetes</taxon>
        <taxon>Kitasatosporales</taxon>
        <taxon>Streptomycetaceae</taxon>
        <taxon>Streptomyces</taxon>
    </lineage>
</organism>
<feature type="region of interest" description="Disordered" evidence="1">
    <location>
        <begin position="31"/>
        <end position="137"/>
    </location>
</feature>
<feature type="domain" description="Zinc-ribbon" evidence="3">
    <location>
        <begin position="131"/>
        <end position="152"/>
    </location>
</feature>
<keyword evidence="2" id="KW-1133">Transmembrane helix</keyword>
<evidence type="ECO:0000259" key="3">
    <source>
        <dbReference type="Pfam" id="PF13240"/>
    </source>
</evidence>
<keyword evidence="2" id="KW-0472">Membrane</keyword>
<evidence type="ECO:0000313" key="4">
    <source>
        <dbReference type="EMBL" id="PAU46752.1"/>
    </source>
</evidence>
<feature type="compositionally biased region" description="Low complexity" evidence="1">
    <location>
        <begin position="101"/>
        <end position="110"/>
    </location>
</feature>
<dbReference type="Proteomes" id="UP000218944">
    <property type="component" value="Unassembled WGS sequence"/>
</dbReference>
<evidence type="ECO:0000256" key="2">
    <source>
        <dbReference type="SAM" id="Phobius"/>
    </source>
</evidence>
<dbReference type="Gene3D" id="2.60.120.260">
    <property type="entry name" value="Galactose-binding domain-like"/>
    <property type="match status" value="1"/>
</dbReference>
<feature type="transmembrane region" description="Helical" evidence="2">
    <location>
        <begin position="181"/>
        <end position="202"/>
    </location>
</feature>
<dbReference type="InterPro" id="IPR057561">
    <property type="entry name" value="NADase_transloc"/>
</dbReference>
<protein>
    <submittedName>
        <fullName evidence="4">Zinc ribbon domain-containing protein</fullName>
    </submittedName>
</protein>
<dbReference type="EMBL" id="NSJV01000423">
    <property type="protein sequence ID" value="PAU46752.1"/>
    <property type="molecule type" value="Genomic_DNA"/>
</dbReference>